<dbReference type="InterPro" id="IPR023393">
    <property type="entry name" value="START-like_dom_sf"/>
</dbReference>
<feature type="domain" description="Activator of Hsp90 ATPase homologue 1/2-like C-terminal" evidence="2">
    <location>
        <begin position="19"/>
        <end position="168"/>
    </location>
</feature>
<dbReference type="InterPro" id="IPR013538">
    <property type="entry name" value="ASHA1/2-like_C"/>
</dbReference>
<comment type="similarity">
    <text evidence="1">Belongs to the AHA1 family.</text>
</comment>
<comment type="caution">
    <text evidence="3">The sequence shown here is derived from an EMBL/GenBank/DDBJ whole genome shotgun (WGS) entry which is preliminary data.</text>
</comment>
<dbReference type="SUPFAM" id="SSF55961">
    <property type="entry name" value="Bet v1-like"/>
    <property type="match status" value="1"/>
</dbReference>
<protein>
    <submittedName>
        <fullName evidence="3">SRPBCC domain-containing protein</fullName>
    </submittedName>
</protein>
<reference evidence="3 4" key="1">
    <citation type="submission" date="2019-06" db="EMBL/GenBank/DDBJ databases">
        <title>Whole genome sequence for Cellvibrionaceae sp. R142.</title>
        <authorList>
            <person name="Wang G."/>
        </authorList>
    </citation>
    <scope>NUCLEOTIDE SEQUENCE [LARGE SCALE GENOMIC DNA]</scope>
    <source>
        <strain evidence="3 4">R142</strain>
    </source>
</reference>
<dbReference type="RefSeq" id="WP_142904996.1">
    <property type="nucleotide sequence ID" value="NZ_ML660094.1"/>
</dbReference>
<evidence type="ECO:0000259" key="2">
    <source>
        <dbReference type="Pfam" id="PF08327"/>
    </source>
</evidence>
<dbReference type="EMBL" id="VHSG01000013">
    <property type="protein sequence ID" value="TQV78216.1"/>
    <property type="molecule type" value="Genomic_DNA"/>
</dbReference>
<sequence length="170" mass="19136">MSSDNKLEVEPSIITRELNAPRQLVFDAWTQVEHLQNWMFPQKGFTCEYVSADITPGGSSLHKLTAPGGHQMWLLTKYEAVNPPVSLVFRQYMSNEAGDILPNPQMPDWPKEMRATIELEALGDKTRLRLIWQPIAPTQAEAAAFEASRSQHGNGWGAGLDQLTRYLETL</sequence>
<dbReference type="AlphaFoldDB" id="A0A545TM09"/>
<name>A0A545TM09_9GAMM</name>
<accession>A0A545TM09</accession>
<dbReference type="CDD" id="cd07814">
    <property type="entry name" value="SRPBCC_CalC_Aha1-like"/>
    <property type="match status" value="1"/>
</dbReference>
<gene>
    <name evidence="3" type="ORF">FKG94_14190</name>
</gene>
<dbReference type="Proteomes" id="UP000319732">
    <property type="component" value="Unassembled WGS sequence"/>
</dbReference>
<evidence type="ECO:0000313" key="3">
    <source>
        <dbReference type="EMBL" id="TQV78216.1"/>
    </source>
</evidence>
<organism evidence="3 4">
    <name type="scientific">Exilibacterium tricleocarpae</name>
    <dbReference type="NCBI Taxonomy" id="2591008"/>
    <lineage>
        <taxon>Bacteria</taxon>
        <taxon>Pseudomonadati</taxon>
        <taxon>Pseudomonadota</taxon>
        <taxon>Gammaproteobacteria</taxon>
        <taxon>Cellvibrionales</taxon>
        <taxon>Cellvibrionaceae</taxon>
        <taxon>Exilibacterium</taxon>
    </lineage>
</organism>
<evidence type="ECO:0000313" key="4">
    <source>
        <dbReference type="Proteomes" id="UP000319732"/>
    </source>
</evidence>
<dbReference type="OrthoDB" id="2313602at2"/>
<proteinExistence type="inferred from homology"/>
<dbReference type="Gene3D" id="3.30.530.20">
    <property type="match status" value="1"/>
</dbReference>
<keyword evidence="4" id="KW-1185">Reference proteome</keyword>
<dbReference type="Pfam" id="PF08327">
    <property type="entry name" value="AHSA1"/>
    <property type="match status" value="1"/>
</dbReference>
<evidence type="ECO:0000256" key="1">
    <source>
        <dbReference type="ARBA" id="ARBA00006817"/>
    </source>
</evidence>